<accession>A0A8J3WV17</accession>
<evidence type="ECO:0000313" key="3">
    <source>
        <dbReference type="Proteomes" id="UP000634476"/>
    </source>
</evidence>
<organism evidence="2 3">
    <name type="scientific">Planobispora takensis</name>
    <dbReference type="NCBI Taxonomy" id="1367882"/>
    <lineage>
        <taxon>Bacteria</taxon>
        <taxon>Bacillati</taxon>
        <taxon>Actinomycetota</taxon>
        <taxon>Actinomycetes</taxon>
        <taxon>Streptosporangiales</taxon>
        <taxon>Streptosporangiaceae</taxon>
        <taxon>Planobispora</taxon>
    </lineage>
</organism>
<comment type="caution">
    <text evidence="2">The sequence shown here is derived from an EMBL/GenBank/DDBJ whole genome shotgun (WGS) entry which is preliminary data.</text>
</comment>
<keyword evidence="3" id="KW-1185">Reference proteome</keyword>
<gene>
    <name evidence="2" type="ORF">Pta02_55120</name>
</gene>
<dbReference type="AlphaFoldDB" id="A0A8J3WV17"/>
<evidence type="ECO:0000313" key="2">
    <source>
        <dbReference type="EMBL" id="GII03504.1"/>
    </source>
</evidence>
<sequence>MRGRQWLGDRQEQAFMRERHPKLTGASEASGAHDTIATARTFGTRDTVTIQAVRSRDTVEISGGAAVHQGSLAAVAGDQGPFPVSGRGP</sequence>
<feature type="compositionally biased region" description="Basic and acidic residues" evidence="1">
    <location>
        <begin position="7"/>
        <end position="18"/>
    </location>
</feature>
<protein>
    <submittedName>
        <fullName evidence="2">Uncharacterized protein</fullName>
    </submittedName>
</protein>
<reference evidence="2" key="1">
    <citation type="submission" date="2021-01" db="EMBL/GenBank/DDBJ databases">
        <title>Whole genome shotgun sequence of Planobispora takensis NBRC 109077.</title>
        <authorList>
            <person name="Komaki H."/>
            <person name="Tamura T."/>
        </authorList>
    </citation>
    <scope>NUCLEOTIDE SEQUENCE</scope>
    <source>
        <strain evidence="2">NBRC 109077</strain>
    </source>
</reference>
<dbReference type="EMBL" id="BOOK01000039">
    <property type="protein sequence ID" value="GII03504.1"/>
    <property type="molecule type" value="Genomic_DNA"/>
</dbReference>
<evidence type="ECO:0000256" key="1">
    <source>
        <dbReference type="SAM" id="MobiDB-lite"/>
    </source>
</evidence>
<feature type="region of interest" description="Disordered" evidence="1">
    <location>
        <begin position="1"/>
        <end position="38"/>
    </location>
</feature>
<dbReference type="Proteomes" id="UP000634476">
    <property type="component" value="Unassembled WGS sequence"/>
</dbReference>
<proteinExistence type="predicted"/>
<name>A0A8J3WV17_9ACTN</name>